<dbReference type="PANTHER" id="PTHR28527:SF1">
    <property type="entry name" value="SWI5-DEPENDENT RECOMBINATION DNA REPAIR PROTEIN 1"/>
    <property type="match status" value="1"/>
</dbReference>
<proteinExistence type="predicted"/>
<keyword evidence="1" id="KW-0175">Coiled coil</keyword>
<reference evidence="3" key="2">
    <citation type="journal article" date="2023" name="IMA Fungus">
        <title>Comparative genomic study of the Penicillium genus elucidates a diverse pangenome and 15 lateral gene transfer events.</title>
        <authorList>
            <person name="Petersen C."/>
            <person name="Sorensen T."/>
            <person name="Nielsen M.R."/>
            <person name="Sondergaard T.E."/>
            <person name="Sorensen J.L."/>
            <person name="Fitzpatrick D.A."/>
            <person name="Frisvad J.C."/>
            <person name="Nielsen K.L."/>
        </authorList>
    </citation>
    <scope>NUCLEOTIDE SEQUENCE</scope>
    <source>
        <strain evidence="3">IBT 30761</strain>
    </source>
</reference>
<organism evidence="3 4">
    <name type="scientific">Penicillium argentinense</name>
    <dbReference type="NCBI Taxonomy" id="1131581"/>
    <lineage>
        <taxon>Eukaryota</taxon>
        <taxon>Fungi</taxon>
        <taxon>Dikarya</taxon>
        <taxon>Ascomycota</taxon>
        <taxon>Pezizomycotina</taxon>
        <taxon>Eurotiomycetes</taxon>
        <taxon>Eurotiomycetidae</taxon>
        <taxon>Eurotiales</taxon>
        <taxon>Aspergillaceae</taxon>
        <taxon>Penicillium</taxon>
    </lineage>
</organism>
<evidence type="ECO:0008006" key="5">
    <source>
        <dbReference type="Google" id="ProtNLM"/>
    </source>
</evidence>
<dbReference type="PANTHER" id="PTHR28527">
    <property type="entry name" value="MATING-TYPE SWITCHING PROTEIN SWI2-RELATED"/>
    <property type="match status" value="1"/>
</dbReference>
<evidence type="ECO:0000256" key="2">
    <source>
        <dbReference type="SAM" id="MobiDB-lite"/>
    </source>
</evidence>
<dbReference type="RefSeq" id="XP_056471324.1">
    <property type="nucleotide sequence ID" value="XM_056620518.1"/>
</dbReference>
<accession>A0A9W9K241</accession>
<dbReference type="OrthoDB" id="27934at2759"/>
<dbReference type="Proteomes" id="UP001149074">
    <property type="component" value="Unassembled WGS sequence"/>
</dbReference>
<evidence type="ECO:0000256" key="1">
    <source>
        <dbReference type="SAM" id="Coils"/>
    </source>
</evidence>
<gene>
    <name evidence="3" type="ORF">N7532_008026</name>
</gene>
<dbReference type="AlphaFoldDB" id="A0A9W9K241"/>
<dbReference type="GO" id="GO:0006310">
    <property type="term" value="P:DNA recombination"/>
    <property type="evidence" value="ECO:0007669"/>
    <property type="project" value="TreeGrafter"/>
</dbReference>
<name>A0A9W9K241_9EURO</name>
<evidence type="ECO:0000313" key="3">
    <source>
        <dbReference type="EMBL" id="KAJ5089342.1"/>
    </source>
</evidence>
<sequence length="259" mass="28928">MSSDRPPVKRRRLDLASALSKPFKSPFRKPLAVDQDLPQPTPRTPEAADPLNDEESAGPVPTRLVFRADSIAGASSPDASFVGHLRKSTPRRTGLSTPAQSPQGDTEIFNLQKQQRRLQSRLASLRTELDNASQAHRIESSTKDAELEALILKWRLVSQDAADEVFTGAQERVKAMGGLAAWRARSRLDTSRWDFENENHNREDENEEGDQPGYSGGKDNVIEENEGEEEEFTMECMLKMLNISPKMIGLDTSTGKWIR</sequence>
<dbReference type="GeneID" id="81359497"/>
<protein>
    <recommendedName>
        <fullName evidence="5">Swi5-dependent recombination DNA repair protein 1</fullName>
    </recommendedName>
</protein>
<feature type="region of interest" description="Disordered" evidence="2">
    <location>
        <begin position="1"/>
        <end position="107"/>
    </location>
</feature>
<comment type="caution">
    <text evidence="3">The sequence shown here is derived from an EMBL/GenBank/DDBJ whole genome shotgun (WGS) entry which is preliminary data.</text>
</comment>
<feature type="region of interest" description="Disordered" evidence="2">
    <location>
        <begin position="197"/>
        <end position="230"/>
    </location>
</feature>
<feature type="compositionally biased region" description="Polar residues" evidence="2">
    <location>
        <begin position="94"/>
        <end position="104"/>
    </location>
</feature>
<dbReference type="Gene3D" id="6.10.140.1020">
    <property type="match status" value="1"/>
</dbReference>
<keyword evidence="4" id="KW-1185">Reference proteome</keyword>
<reference evidence="3" key="1">
    <citation type="submission" date="2022-11" db="EMBL/GenBank/DDBJ databases">
        <authorList>
            <person name="Petersen C."/>
        </authorList>
    </citation>
    <scope>NUCLEOTIDE SEQUENCE</scope>
    <source>
        <strain evidence="3">IBT 30761</strain>
    </source>
</reference>
<evidence type="ECO:0000313" key="4">
    <source>
        <dbReference type="Proteomes" id="UP001149074"/>
    </source>
</evidence>
<dbReference type="EMBL" id="JAPQKI010000009">
    <property type="protein sequence ID" value="KAJ5089342.1"/>
    <property type="molecule type" value="Genomic_DNA"/>
</dbReference>
<feature type="coiled-coil region" evidence="1">
    <location>
        <begin position="108"/>
        <end position="135"/>
    </location>
</feature>